<keyword evidence="2" id="KW-1185">Reference proteome</keyword>
<proteinExistence type="predicted"/>
<dbReference type="HOGENOM" id="CLU_1004311_0_0_0"/>
<gene>
    <name evidence="1" type="ordered locus">Plabr_1473</name>
</gene>
<name>F0SQQ4_RUBBR</name>
<dbReference type="Proteomes" id="UP000006860">
    <property type="component" value="Chromosome"/>
</dbReference>
<dbReference type="EMBL" id="CP002546">
    <property type="protein sequence ID" value="ADY59084.1"/>
    <property type="molecule type" value="Genomic_DNA"/>
</dbReference>
<accession>F0SQQ4</accession>
<sequence>MITSWNEIPVTRTAELDEKNRRTYQRQFALESTVDNELEAVVLQYVIDNIVGLGGVMPGDSLAFCRGLSVAQVEDGYRWTCTADFGFIEAEDEELNPLLQPAEFDWSFQTETIPIDYDQDGNRIQNSCGDPPANAIEVPTYRAVLKISRNEATFDPELAWQYAGAVNADSFQGAAPGTVQFVPPRAKRQRDQTYGFYWSVEYEFIFNPDRFVPYRLLDQGYRELNDDDEPVYILDNEGEKVSDPVLLKNGKRLESGEPPVFLEFDHLPQLPFSIFNF</sequence>
<protein>
    <submittedName>
        <fullName evidence="1">Uncharacterized protein</fullName>
    </submittedName>
</protein>
<evidence type="ECO:0000313" key="2">
    <source>
        <dbReference type="Proteomes" id="UP000006860"/>
    </source>
</evidence>
<dbReference type="KEGG" id="pbs:Plabr_1473"/>
<dbReference type="AlphaFoldDB" id="F0SQQ4"/>
<dbReference type="STRING" id="756272.Plabr_1473"/>
<evidence type="ECO:0000313" key="1">
    <source>
        <dbReference type="EMBL" id="ADY59084.1"/>
    </source>
</evidence>
<reference evidence="2" key="1">
    <citation type="submission" date="2011-02" db="EMBL/GenBank/DDBJ databases">
        <title>The complete genome of Planctomyces brasiliensis DSM 5305.</title>
        <authorList>
            <person name="Lucas S."/>
            <person name="Copeland A."/>
            <person name="Lapidus A."/>
            <person name="Bruce D."/>
            <person name="Goodwin L."/>
            <person name="Pitluck S."/>
            <person name="Kyrpides N."/>
            <person name="Mavromatis K."/>
            <person name="Pagani I."/>
            <person name="Ivanova N."/>
            <person name="Ovchinnikova G."/>
            <person name="Lu M."/>
            <person name="Detter J.C."/>
            <person name="Han C."/>
            <person name="Land M."/>
            <person name="Hauser L."/>
            <person name="Markowitz V."/>
            <person name="Cheng J.-F."/>
            <person name="Hugenholtz P."/>
            <person name="Woyke T."/>
            <person name="Wu D."/>
            <person name="Tindall B."/>
            <person name="Pomrenke H.G."/>
            <person name="Brambilla E."/>
            <person name="Klenk H.-P."/>
            <person name="Eisen J.A."/>
        </authorList>
    </citation>
    <scope>NUCLEOTIDE SEQUENCE [LARGE SCALE GENOMIC DNA]</scope>
    <source>
        <strain evidence="2">ATCC 49424 / DSM 5305 / JCM 21570 / NBRC 103401 / IFAM 1448</strain>
    </source>
</reference>
<organism evidence="1 2">
    <name type="scientific">Rubinisphaera brasiliensis (strain ATCC 49424 / DSM 5305 / JCM 21570 / IAM 15109 / NBRC 103401 / IFAM 1448)</name>
    <name type="common">Planctomyces brasiliensis</name>
    <dbReference type="NCBI Taxonomy" id="756272"/>
    <lineage>
        <taxon>Bacteria</taxon>
        <taxon>Pseudomonadati</taxon>
        <taxon>Planctomycetota</taxon>
        <taxon>Planctomycetia</taxon>
        <taxon>Planctomycetales</taxon>
        <taxon>Planctomycetaceae</taxon>
        <taxon>Rubinisphaera</taxon>
    </lineage>
</organism>